<evidence type="ECO:0000256" key="1">
    <source>
        <dbReference type="ARBA" id="ARBA00023015"/>
    </source>
</evidence>
<dbReference type="Pfam" id="PF01380">
    <property type="entry name" value="SIS"/>
    <property type="match status" value="1"/>
</dbReference>
<dbReference type="InterPro" id="IPR001347">
    <property type="entry name" value="SIS_dom"/>
</dbReference>
<keyword evidence="1" id="KW-0805">Transcription regulation</keyword>
<dbReference type="Gene3D" id="1.10.10.10">
    <property type="entry name" value="Winged helix-like DNA-binding domain superfamily/Winged helix DNA-binding domain"/>
    <property type="match status" value="1"/>
</dbReference>
<dbReference type="GO" id="GO:1901135">
    <property type="term" value="P:carbohydrate derivative metabolic process"/>
    <property type="evidence" value="ECO:0007669"/>
    <property type="project" value="InterPro"/>
</dbReference>
<feature type="domain" description="SIS" evidence="5">
    <location>
        <begin position="136"/>
        <end position="276"/>
    </location>
</feature>
<evidence type="ECO:0000313" key="6">
    <source>
        <dbReference type="EMBL" id="PWJ28217.1"/>
    </source>
</evidence>
<dbReference type="Gene3D" id="3.40.50.10490">
    <property type="entry name" value="Glucose-6-phosphate isomerase like protein, domain 1"/>
    <property type="match status" value="1"/>
</dbReference>
<feature type="domain" description="HTH rpiR-type" evidence="4">
    <location>
        <begin position="17"/>
        <end position="93"/>
    </location>
</feature>
<dbReference type="InterPro" id="IPR047640">
    <property type="entry name" value="RpiR-like"/>
</dbReference>
<evidence type="ECO:0000313" key="7">
    <source>
        <dbReference type="Proteomes" id="UP000245845"/>
    </source>
</evidence>
<dbReference type="GO" id="GO:0097367">
    <property type="term" value="F:carbohydrate derivative binding"/>
    <property type="evidence" value="ECO:0007669"/>
    <property type="project" value="InterPro"/>
</dbReference>
<dbReference type="InterPro" id="IPR000281">
    <property type="entry name" value="HTH_RpiR"/>
</dbReference>
<accession>A0A2Y9C5P4</accession>
<dbReference type="SUPFAM" id="SSF53697">
    <property type="entry name" value="SIS domain"/>
    <property type="match status" value="1"/>
</dbReference>
<evidence type="ECO:0000259" key="4">
    <source>
        <dbReference type="PROSITE" id="PS51071"/>
    </source>
</evidence>
<comment type="caution">
    <text evidence="6">The sequence shown here is derived from an EMBL/GenBank/DDBJ whole genome shotgun (WGS) entry which is preliminary data.</text>
</comment>
<dbReference type="PANTHER" id="PTHR30514:SF1">
    <property type="entry name" value="HTH-TYPE TRANSCRIPTIONAL REGULATOR HEXR-RELATED"/>
    <property type="match status" value="1"/>
</dbReference>
<keyword evidence="3" id="KW-0804">Transcription</keyword>
<dbReference type="InterPro" id="IPR046348">
    <property type="entry name" value="SIS_dom_sf"/>
</dbReference>
<dbReference type="OrthoDB" id="3684496at2"/>
<name>A0A2Y9C5P4_9FIRM</name>
<dbReference type="PROSITE" id="PS51071">
    <property type="entry name" value="HTH_RPIR"/>
    <property type="match status" value="1"/>
</dbReference>
<dbReference type="GO" id="GO:0003700">
    <property type="term" value="F:DNA-binding transcription factor activity"/>
    <property type="evidence" value="ECO:0007669"/>
    <property type="project" value="InterPro"/>
</dbReference>
<evidence type="ECO:0000259" key="5">
    <source>
        <dbReference type="PROSITE" id="PS51464"/>
    </source>
</evidence>
<dbReference type="AlphaFoldDB" id="A0A2Y9C5P4"/>
<evidence type="ECO:0000256" key="2">
    <source>
        <dbReference type="ARBA" id="ARBA00023125"/>
    </source>
</evidence>
<keyword evidence="2" id="KW-0238">DNA-binding</keyword>
<sequence length="294" mass="32357">MITKNRPTNKESKEISHACLIKFHFIYDNLKSAERKAADFCLSNPSDVATLTISEVAERSGCSEATLVRLARRLGYTGYPELRASIRAKEYEDIFHYIGISASDGLETIASSVFNSCVLYLQDSLQSIDYEALSRAIDQLTGSGRLVFAASGDAHFIAASAAQKFMRIGYQTTASSDFDSQLIALSQMTPEDALICISHSGKTRNVCNLAKVAREHGIPVITITNFPGAPLAKHSDILLLTASFSYEVMDEVLAKRVPALCLLDTLYLSVLMKRQDSLQPLLDNVNEYLSLNKQ</sequence>
<organism evidence="6 7">
    <name type="scientific">Faecalicatena orotica</name>
    <dbReference type="NCBI Taxonomy" id="1544"/>
    <lineage>
        <taxon>Bacteria</taxon>
        <taxon>Bacillati</taxon>
        <taxon>Bacillota</taxon>
        <taxon>Clostridia</taxon>
        <taxon>Lachnospirales</taxon>
        <taxon>Lachnospiraceae</taxon>
        <taxon>Faecalicatena</taxon>
    </lineage>
</organism>
<dbReference type="Proteomes" id="UP000245845">
    <property type="component" value="Unassembled WGS sequence"/>
</dbReference>
<dbReference type="CDD" id="cd05013">
    <property type="entry name" value="SIS_RpiR"/>
    <property type="match status" value="1"/>
</dbReference>
<protein>
    <submittedName>
        <fullName evidence="6">RpiR family transcriptional regulator</fullName>
    </submittedName>
</protein>
<dbReference type="InterPro" id="IPR009057">
    <property type="entry name" value="Homeodomain-like_sf"/>
</dbReference>
<dbReference type="PANTHER" id="PTHR30514">
    <property type="entry name" value="GLUCOKINASE"/>
    <property type="match status" value="1"/>
</dbReference>
<dbReference type="GO" id="GO:0003677">
    <property type="term" value="F:DNA binding"/>
    <property type="evidence" value="ECO:0007669"/>
    <property type="project" value="UniProtKB-KW"/>
</dbReference>
<gene>
    <name evidence="6" type="ORF">A8806_10996</name>
</gene>
<evidence type="ECO:0000256" key="3">
    <source>
        <dbReference type="ARBA" id="ARBA00023163"/>
    </source>
</evidence>
<proteinExistence type="predicted"/>
<dbReference type="RefSeq" id="WP_109732026.1">
    <property type="nucleotide sequence ID" value="NZ_BAAACK010000009.1"/>
</dbReference>
<dbReference type="PROSITE" id="PS51464">
    <property type="entry name" value="SIS"/>
    <property type="match status" value="1"/>
</dbReference>
<reference evidence="6 7" key="1">
    <citation type="submission" date="2018-05" db="EMBL/GenBank/DDBJ databases">
        <title>The Hungate 1000. A catalogue of reference genomes from the rumen microbiome.</title>
        <authorList>
            <person name="Kelly W."/>
        </authorList>
    </citation>
    <scope>NUCLEOTIDE SEQUENCE [LARGE SCALE GENOMIC DNA]</scope>
    <source>
        <strain evidence="6 7">NLAE-zl-C242</strain>
    </source>
</reference>
<dbReference type="EMBL" id="QGDL01000009">
    <property type="protein sequence ID" value="PWJ28217.1"/>
    <property type="molecule type" value="Genomic_DNA"/>
</dbReference>
<dbReference type="InterPro" id="IPR035472">
    <property type="entry name" value="RpiR-like_SIS"/>
</dbReference>
<dbReference type="Pfam" id="PF01418">
    <property type="entry name" value="HTH_6"/>
    <property type="match status" value="1"/>
</dbReference>
<keyword evidence="7" id="KW-1185">Reference proteome</keyword>
<dbReference type="SUPFAM" id="SSF46689">
    <property type="entry name" value="Homeodomain-like"/>
    <property type="match status" value="1"/>
</dbReference>
<dbReference type="InterPro" id="IPR036388">
    <property type="entry name" value="WH-like_DNA-bd_sf"/>
</dbReference>